<dbReference type="GO" id="GO:0071949">
    <property type="term" value="F:FAD binding"/>
    <property type="evidence" value="ECO:0007669"/>
    <property type="project" value="InterPro"/>
</dbReference>
<dbReference type="GO" id="GO:0016491">
    <property type="term" value="F:oxidoreductase activity"/>
    <property type="evidence" value="ECO:0007669"/>
    <property type="project" value="UniProtKB-KW"/>
</dbReference>
<evidence type="ECO:0000256" key="2">
    <source>
        <dbReference type="ARBA" id="ARBA00022827"/>
    </source>
</evidence>
<feature type="domain" description="FAD-binding" evidence="4">
    <location>
        <begin position="12"/>
        <end position="205"/>
    </location>
</feature>
<evidence type="ECO:0000313" key="6">
    <source>
        <dbReference type="Proteomes" id="UP001310890"/>
    </source>
</evidence>
<dbReference type="EMBL" id="JAVRRL010000082">
    <property type="protein sequence ID" value="KAK5108577.1"/>
    <property type="molecule type" value="Genomic_DNA"/>
</dbReference>
<evidence type="ECO:0000256" key="3">
    <source>
        <dbReference type="ARBA" id="ARBA00023002"/>
    </source>
</evidence>
<dbReference type="SUPFAM" id="SSF51905">
    <property type="entry name" value="FAD/NAD(P)-binding domain"/>
    <property type="match status" value="1"/>
</dbReference>
<evidence type="ECO:0000259" key="4">
    <source>
        <dbReference type="Pfam" id="PF01494"/>
    </source>
</evidence>
<dbReference type="Gene3D" id="3.50.50.60">
    <property type="entry name" value="FAD/NAD(P)-binding domain"/>
    <property type="match status" value="2"/>
</dbReference>
<accession>A0AAN7T9T5</accession>
<dbReference type="PANTHER" id="PTHR43476">
    <property type="entry name" value="3-(3-HYDROXY-PHENYL)PROPIONATE/3-HYDROXYCINNAMIC ACID HYDROXYLASE"/>
    <property type="match status" value="1"/>
</dbReference>
<name>A0AAN7T9T5_9PEZI</name>
<dbReference type="Proteomes" id="UP001310890">
    <property type="component" value="Unassembled WGS sequence"/>
</dbReference>
<dbReference type="PRINTS" id="PR00420">
    <property type="entry name" value="RNGMNOXGNASE"/>
</dbReference>
<evidence type="ECO:0000313" key="5">
    <source>
        <dbReference type="EMBL" id="KAK5108577.1"/>
    </source>
</evidence>
<dbReference type="AlphaFoldDB" id="A0AAN7T9T5"/>
<dbReference type="InterPro" id="IPR050631">
    <property type="entry name" value="PheA/TfdB_FAD_monoxygenase"/>
</dbReference>
<gene>
    <name evidence="5" type="ORF">LTR62_008153</name>
</gene>
<proteinExistence type="predicted"/>
<dbReference type="InterPro" id="IPR036188">
    <property type="entry name" value="FAD/NAD-bd_sf"/>
</dbReference>
<dbReference type="InterPro" id="IPR002938">
    <property type="entry name" value="FAD-bd"/>
</dbReference>
<keyword evidence="2" id="KW-0274">FAD</keyword>
<comment type="caution">
    <text evidence="5">The sequence shown here is derived from an EMBL/GenBank/DDBJ whole genome shotgun (WGS) entry which is preliminary data.</text>
</comment>
<evidence type="ECO:0000256" key="1">
    <source>
        <dbReference type="ARBA" id="ARBA00022630"/>
    </source>
</evidence>
<keyword evidence="3" id="KW-0560">Oxidoreductase</keyword>
<sequence>MSRDTELPCETTSVIICGGGPTGALLSALLHQLSVPNVILERETDITTDPRGIALDEDGIRLIQAIGMYDRIFTRIGACEFYLPLSREYAWLIGSIVGYNFHFISGTGHDLSRTPMLTTNLLTSEGGTGHVGFVFHKQPELERAIRDVIAQSPFSELRSDATLTSITEDSDTVTVEYIDRSGSTVRMRAPFLVGADGKTGYVRKRYLEPKGIVMDRCEGTNYDETWVALNWQIKLPTPDTHPDFPLWKLGYTPEQVYDLFFPIDFRFLCNPLRPSVCGRFGPAADRLWRFEFVVQAGEDPVKMATFAETSRIIYPYITHPGRRYGLPFQVSYPKDCITTLRSRPFSFLARSCNMWSMGRVVIAGDAAHVFPPFGGQGIASGFRDASALAWRLAHLYREPDSDHKELLRAWYMERKQQFEHSLASTIRNGEFVTNGDPWKAFLRDWMFWVIKLIPSWRRSFEKGPRAEGMIRYKYQDGMPFVPGLGGGLNLPQVYARDLATNEIVFSDDLIFAQSKKGLFQVLLLVDQSDKAQYALKEIHGLSQSTAGRLRENEATVLIHDLKAEYPDALSSPVKIARIASGEEFAADERLCRNRPAPKHYDPFKIQREVGLRATYIVLRPDRFVYAACATVQELWNALNSLPAALHLRTDAGT</sequence>
<dbReference type="Pfam" id="PF01494">
    <property type="entry name" value="FAD_binding_3"/>
    <property type="match status" value="2"/>
</dbReference>
<protein>
    <recommendedName>
        <fullName evidence="4">FAD-binding domain-containing protein</fullName>
    </recommendedName>
</protein>
<keyword evidence="1" id="KW-0285">Flavoprotein</keyword>
<organism evidence="5 6">
    <name type="scientific">Meristemomyces frigidus</name>
    <dbReference type="NCBI Taxonomy" id="1508187"/>
    <lineage>
        <taxon>Eukaryota</taxon>
        <taxon>Fungi</taxon>
        <taxon>Dikarya</taxon>
        <taxon>Ascomycota</taxon>
        <taxon>Pezizomycotina</taxon>
        <taxon>Dothideomycetes</taxon>
        <taxon>Dothideomycetidae</taxon>
        <taxon>Mycosphaerellales</taxon>
        <taxon>Teratosphaeriaceae</taxon>
        <taxon>Meristemomyces</taxon>
    </lineage>
</organism>
<reference evidence="5" key="1">
    <citation type="submission" date="2023-08" db="EMBL/GenBank/DDBJ databases">
        <title>Black Yeasts Isolated from many extreme environments.</title>
        <authorList>
            <person name="Coleine C."/>
            <person name="Stajich J.E."/>
            <person name="Selbmann L."/>
        </authorList>
    </citation>
    <scope>NUCLEOTIDE SEQUENCE</scope>
    <source>
        <strain evidence="5">CCFEE 5401</strain>
    </source>
</reference>
<feature type="domain" description="FAD-binding" evidence="4">
    <location>
        <begin position="345"/>
        <end position="416"/>
    </location>
</feature>
<dbReference type="PANTHER" id="PTHR43476:SF3">
    <property type="entry name" value="FAD-BINDING MONOOXYGENASE"/>
    <property type="match status" value="1"/>
</dbReference>